<gene>
    <name evidence="4" type="ORF">ACFQ1M_15575</name>
</gene>
<dbReference type="EMBL" id="JBHTJH010000017">
    <property type="protein sequence ID" value="MFD0863636.1"/>
    <property type="molecule type" value="Genomic_DNA"/>
</dbReference>
<evidence type="ECO:0000313" key="5">
    <source>
        <dbReference type="Proteomes" id="UP001596978"/>
    </source>
</evidence>
<dbReference type="InterPro" id="IPR011006">
    <property type="entry name" value="CheY-like_superfamily"/>
</dbReference>
<feature type="domain" description="Response regulatory" evidence="2">
    <location>
        <begin position="4"/>
        <end position="117"/>
    </location>
</feature>
<keyword evidence="1" id="KW-0597">Phosphoprotein</keyword>
<dbReference type="SMART" id="SM00850">
    <property type="entry name" value="LytTR"/>
    <property type="match status" value="1"/>
</dbReference>
<evidence type="ECO:0000313" key="4">
    <source>
        <dbReference type="EMBL" id="MFD0863636.1"/>
    </source>
</evidence>
<dbReference type="SMART" id="SM00448">
    <property type="entry name" value="REC"/>
    <property type="match status" value="1"/>
</dbReference>
<dbReference type="PANTHER" id="PTHR37299:SF1">
    <property type="entry name" value="STAGE 0 SPORULATION PROTEIN A HOMOLOG"/>
    <property type="match status" value="1"/>
</dbReference>
<accession>A0ABW3D1F6</accession>
<dbReference type="Pfam" id="PF00072">
    <property type="entry name" value="Response_reg"/>
    <property type="match status" value="1"/>
</dbReference>
<evidence type="ECO:0000259" key="3">
    <source>
        <dbReference type="PROSITE" id="PS50930"/>
    </source>
</evidence>
<sequence>MELKAIIVEDEEISRQILTNYLQKYCPKVELLGEARNIDEAMILIRNNDLDLVFLDVEMPFGSGFDLLEKLNDRTFETVFVTAYDHYAIDALNNHASYYLLKPIAIDELIKAVDHVTAIKVKENALQDKILTPSLSEYGGKITIPTQEGFEVLSVEDITFCKADDNYTELFLSSGKKILVSKTLKYFEEALSQYPFARVHKSFLVNVNAVVKYKKGKGGSVVLDNGKEIMVSASKKKELLSYFQ</sequence>
<feature type="domain" description="HTH LytTR-type" evidence="3">
    <location>
        <begin position="142"/>
        <end position="244"/>
    </location>
</feature>
<evidence type="ECO:0000259" key="2">
    <source>
        <dbReference type="PROSITE" id="PS50110"/>
    </source>
</evidence>
<dbReference type="InterPro" id="IPR046947">
    <property type="entry name" value="LytR-like"/>
</dbReference>
<dbReference type="Gene3D" id="2.40.50.1020">
    <property type="entry name" value="LytTr DNA-binding domain"/>
    <property type="match status" value="1"/>
</dbReference>
<feature type="modified residue" description="4-aspartylphosphate" evidence="1">
    <location>
        <position position="56"/>
    </location>
</feature>
<dbReference type="InterPro" id="IPR001789">
    <property type="entry name" value="Sig_transdc_resp-reg_receiver"/>
</dbReference>
<proteinExistence type="predicted"/>
<reference evidence="5" key="1">
    <citation type="journal article" date="2019" name="Int. J. Syst. Evol. Microbiol.">
        <title>The Global Catalogue of Microorganisms (GCM) 10K type strain sequencing project: providing services to taxonomists for standard genome sequencing and annotation.</title>
        <authorList>
            <consortium name="The Broad Institute Genomics Platform"/>
            <consortium name="The Broad Institute Genome Sequencing Center for Infectious Disease"/>
            <person name="Wu L."/>
            <person name="Ma J."/>
        </authorList>
    </citation>
    <scope>NUCLEOTIDE SEQUENCE [LARGE SCALE GENOMIC DNA]</scope>
    <source>
        <strain evidence="5">CCUG 62952</strain>
    </source>
</reference>
<comment type="caution">
    <text evidence="4">The sequence shown here is derived from an EMBL/GenBank/DDBJ whole genome shotgun (WGS) entry which is preliminary data.</text>
</comment>
<dbReference type="SUPFAM" id="SSF52172">
    <property type="entry name" value="CheY-like"/>
    <property type="match status" value="1"/>
</dbReference>
<keyword evidence="5" id="KW-1185">Reference proteome</keyword>
<evidence type="ECO:0000256" key="1">
    <source>
        <dbReference type="PROSITE-ProRule" id="PRU00169"/>
    </source>
</evidence>
<dbReference type="InterPro" id="IPR007492">
    <property type="entry name" value="LytTR_DNA-bd_dom"/>
</dbReference>
<dbReference type="Gene3D" id="3.40.50.2300">
    <property type="match status" value="1"/>
</dbReference>
<dbReference type="Proteomes" id="UP001596978">
    <property type="component" value="Unassembled WGS sequence"/>
</dbReference>
<dbReference type="PANTHER" id="PTHR37299">
    <property type="entry name" value="TRANSCRIPTIONAL REGULATOR-RELATED"/>
    <property type="match status" value="1"/>
</dbReference>
<name>A0ABW3D1F6_9FLAO</name>
<dbReference type="Pfam" id="PF04397">
    <property type="entry name" value="LytTR"/>
    <property type="match status" value="1"/>
</dbReference>
<dbReference type="PROSITE" id="PS50930">
    <property type="entry name" value="HTH_LYTTR"/>
    <property type="match status" value="1"/>
</dbReference>
<dbReference type="PROSITE" id="PS50110">
    <property type="entry name" value="RESPONSE_REGULATORY"/>
    <property type="match status" value="1"/>
</dbReference>
<dbReference type="RefSeq" id="WP_386409847.1">
    <property type="nucleotide sequence ID" value="NZ_JBHTJH010000017.1"/>
</dbReference>
<protein>
    <submittedName>
        <fullName evidence="4">LytR/AlgR family response regulator transcription factor</fullName>
    </submittedName>
</protein>
<organism evidence="4 5">
    <name type="scientific">Sungkyunkwania multivorans</name>
    <dbReference type="NCBI Taxonomy" id="1173618"/>
    <lineage>
        <taxon>Bacteria</taxon>
        <taxon>Pseudomonadati</taxon>
        <taxon>Bacteroidota</taxon>
        <taxon>Flavobacteriia</taxon>
        <taxon>Flavobacteriales</taxon>
        <taxon>Flavobacteriaceae</taxon>
        <taxon>Sungkyunkwania</taxon>
    </lineage>
</organism>